<dbReference type="InterPro" id="IPR036544">
    <property type="entry name" value="QCR7_sf"/>
</dbReference>
<evidence type="ECO:0000256" key="2">
    <source>
        <dbReference type="ARBA" id="ARBA00008554"/>
    </source>
</evidence>
<evidence type="ECO:0000256" key="9">
    <source>
        <dbReference type="ARBA" id="ARBA00023136"/>
    </source>
</evidence>
<dbReference type="GO" id="GO:0045275">
    <property type="term" value="C:respiratory chain complex III"/>
    <property type="evidence" value="ECO:0007669"/>
    <property type="project" value="InterPro"/>
</dbReference>
<evidence type="ECO:0000256" key="12">
    <source>
        <dbReference type="PIRNR" id="PIRNR000022"/>
    </source>
</evidence>
<dbReference type="PANTHER" id="PTHR12022">
    <property type="entry name" value="UBIQUINOL-CYTOCHROME C REDUCTASE COMPLEX 14 KD PROTEIN"/>
    <property type="match status" value="1"/>
</dbReference>
<protein>
    <recommendedName>
        <fullName evidence="3 12">Cytochrome b-c1 complex subunit 7</fullName>
    </recommendedName>
</protein>
<gene>
    <name evidence="13" type="ORF">CALMAC_LOCUS2658</name>
</gene>
<keyword evidence="9 12" id="KW-0472">Membrane</keyword>
<keyword evidence="4 12" id="KW-0813">Transport</keyword>
<proteinExistence type="inferred from homology"/>
<keyword evidence="5 12" id="KW-0679">Respiratory chain</keyword>
<evidence type="ECO:0000256" key="3">
    <source>
        <dbReference type="ARBA" id="ARBA00016323"/>
    </source>
</evidence>
<comment type="subunit">
    <text evidence="10">Component of the ubiquinol-cytochrome c oxidoreductase (cytochrome b-c1 complex, complex III, CIII), a multisubunit enzyme composed of 3 respiratory subunits cytochrome b, cytochrome c1 and Rieske protein, 2 core protein subunits, and additional low-molecular weight protein subunits. The complex exists as an obligatory dimer and forms supercomplexes (SCs) in the inner mitochondrial membrane with cytochrome c oxidase (complex IV, CIV).</text>
</comment>
<evidence type="ECO:0000313" key="13">
    <source>
        <dbReference type="EMBL" id="VEN37398.1"/>
    </source>
</evidence>
<dbReference type="Proteomes" id="UP000410492">
    <property type="component" value="Unassembled WGS sequence"/>
</dbReference>
<comment type="similarity">
    <text evidence="2 12">Belongs to the UQCRB/QCR7 family.</text>
</comment>
<evidence type="ECO:0000256" key="4">
    <source>
        <dbReference type="ARBA" id="ARBA00022448"/>
    </source>
</evidence>
<comment type="subcellular location">
    <subcellularLocation>
        <location evidence="1">Mitochondrion inner membrane</location>
        <topology evidence="1">Peripheral membrane protein</topology>
        <orientation evidence="1">Matrix side</orientation>
    </subcellularLocation>
</comment>
<evidence type="ECO:0000256" key="6">
    <source>
        <dbReference type="ARBA" id="ARBA00022792"/>
    </source>
</evidence>
<name>A0A653BP61_CALMS</name>
<keyword evidence="8 12" id="KW-0496">Mitochondrion</keyword>
<reference evidence="13 14" key="1">
    <citation type="submission" date="2019-01" db="EMBL/GenBank/DDBJ databases">
        <authorList>
            <person name="Sayadi A."/>
        </authorList>
    </citation>
    <scope>NUCLEOTIDE SEQUENCE [LARGE SCALE GENOMIC DNA]</scope>
</reference>
<organism evidence="13 14">
    <name type="scientific">Callosobruchus maculatus</name>
    <name type="common">Southern cowpea weevil</name>
    <name type="synonym">Pulse bruchid</name>
    <dbReference type="NCBI Taxonomy" id="64391"/>
    <lineage>
        <taxon>Eukaryota</taxon>
        <taxon>Metazoa</taxon>
        <taxon>Ecdysozoa</taxon>
        <taxon>Arthropoda</taxon>
        <taxon>Hexapoda</taxon>
        <taxon>Insecta</taxon>
        <taxon>Pterygota</taxon>
        <taxon>Neoptera</taxon>
        <taxon>Endopterygota</taxon>
        <taxon>Coleoptera</taxon>
        <taxon>Polyphaga</taxon>
        <taxon>Cucujiformia</taxon>
        <taxon>Chrysomeloidea</taxon>
        <taxon>Chrysomelidae</taxon>
        <taxon>Bruchinae</taxon>
        <taxon>Bruchini</taxon>
        <taxon>Callosobruchus</taxon>
    </lineage>
</organism>
<dbReference type="Gene3D" id="1.10.1090.10">
    <property type="entry name" value="Cytochrome b-c1 complex subunit 7"/>
    <property type="match status" value="1"/>
</dbReference>
<dbReference type="EMBL" id="CAACVG010003301">
    <property type="protein sequence ID" value="VEN37398.1"/>
    <property type="molecule type" value="Genomic_DNA"/>
</dbReference>
<dbReference type="PIRSF" id="PIRSF000022">
    <property type="entry name" value="Bc1_14K"/>
    <property type="match status" value="1"/>
</dbReference>
<evidence type="ECO:0000256" key="5">
    <source>
        <dbReference type="ARBA" id="ARBA00022660"/>
    </source>
</evidence>
<evidence type="ECO:0000256" key="1">
    <source>
        <dbReference type="ARBA" id="ARBA00004443"/>
    </source>
</evidence>
<evidence type="ECO:0000256" key="10">
    <source>
        <dbReference type="ARBA" id="ARBA00038521"/>
    </source>
</evidence>
<dbReference type="Pfam" id="PF02271">
    <property type="entry name" value="UCR_14kD"/>
    <property type="match status" value="1"/>
</dbReference>
<dbReference type="OrthoDB" id="425749at2759"/>
<evidence type="ECO:0000256" key="7">
    <source>
        <dbReference type="ARBA" id="ARBA00022982"/>
    </source>
</evidence>
<dbReference type="GO" id="GO:0006122">
    <property type="term" value="P:mitochondrial electron transport, ubiquinol to cytochrome c"/>
    <property type="evidence" value="ECO:0007669"/>
    <property type="project" value="InterPro"/>
</dbReference>
<dbReference type="SUPFAM" id="SSF81524">
    <property type="entry name" value="14 kDa protein of cytochrome bc1 complex (Ubiquinol-cytochrome c reductase)"/>
    <property type="match status" value="1"/>
</dbReference>
<sequence length="111" mass="13371">MALSFVQKRFMSSALKKWAYNLSGFNKYGLWRDDLLNEDDHDVVEALKRLSPKLVDERNYRLLRAHQLAIQKDILPKEQWTKLEDDKLYLTPLVNEVVKEREEQEEWNKNH</sequence>
<evidence type="ECO:0000256" key="11">
    <source>
        <dbReference type="ARBA" id="ARBA00046393"/>
    </source>
</evidence>
<evidence type="ECO:0000256" key="8">
    <source>
        <dbReference type="ARBA" id="ARBA00023128"/>
    </source>
</evidence>
<dbReference type="FunFam" id="1.10.1090.10:FF:000001">
    <property type="entry name" value="Cytochrome b-c1 complex subunit 7"/>
    <property type="match status" value="1"/>
</dbReference>
<dbReference type="GO" id="GO:0005743">
    <property type="term" value="C:mitochondrial inner membrane"/>
    <property type="evidence" value="ECO:0007669"/>
    <property type="project" value="UniProtKB-SubCell"/>
</dbReference>
<dbReference type="InterPro" id="IPR003197">
    <property type="entry name" value="QCR7"/>
</dbReference>
<dbReference type="AlphaFoldDB" id="A0A653BP61"/>
<evidence type="ECO:0000313" key="14">
    <source>
        <dbReference type="Proteomes" id="UP000410492"/>
    </source>
</evidence>
<keyword evidence="14" id="KW-1185">Reference proteome</keyword>
<accession>A0A653BP61</accession>
<keyword evidence="7 12" id="KW-0249">Electron transport</keyword>
<comment type="subunit">
    <text evidence="11">Component of the ubiquinol-cytochrome c oxidoreductase (cytochrome b-c1 complex, complex III, CIII), a multisubunit enzyme composed of 11 subunits. The complex is composed of 3 respiratory subunits cytochrome b, cytochrome c1 and Rieske protein UQCRFS1, 2 core protein subunits UQCRC1/QCR1 and UQCRC2/QCR2, and 6 low-molecular weight protein subunits UQCRH/QCR6, UQCRB/QCR7, UQCRQ/QCR8, UQCR10/QCR9, UQCR11/QCR10 and subunit 9, the cleavage product of Rieske protein UQCRFS1. The complex exists as an obligatory dimer and forms supercomplexes (SCs) in the inner mitochondrial membrane with NADH-ubiquinone oxidoreductase (complex I, CI) and cytochrome c oxidase (complex IV, CIV), resulting in different assemblies (supercomplex SCI(1)III(2)IV(1) and megacomplex MCI(2)III(2)IV(2)).</text>
</comment>
<dbReference type="PANTHER" id="PTHR12022:SF0">
    <property type="entry name" value="CYTOCHROME B-C1 COMPLEX SUBUNIT 7"/>
    <property type="match status" value="1"/>
</dbReference>
<keyword evidence="6 12" id="KW-0999">Mitochondrion inner membrane</keyword>
<comment type="function">
    <text evidence="12">Component of the ubiquinol-cytochrome c oxidoreductase, a multisubunit transmembrane complex that is part of the mitochondrial electron transport chain which drives oxidative phosphorylation.</text>
</comment>